<organism evidence="2 3">
    <name type="scientific">Schizophyllum amplum</name>
    <dbReference type="NCBI Taxonomy" id="97359"/>
    <lineage>
        <taxon>Eukaryota</taxon>
        <taxon>Fungi</taxon>
        <taxon>Dikarya</taxon>
        <taxon>Basidiomycota</taxon>
        <taxon>Agaricomycotina</taxon>
        <taxon>Agaricomycetes</taxon>
        <taxon>Agaricomycetidae</taxon>
        <taxon>Agaricales</taxon>
        <taxon>Schizophyllaceae</taxon>
        <taxon>Schizophyllum</taxon>
    </lineage>
</organism>
<evidence type="ECO:0000313" key="2">
    <source>
        <dbReference type="EMBL" id="TRM61675.1"/>
    </source>
</evidence>
<keyword evidence="3" id="KW-1185">Reference proteome</keyword>
<name>A0A550CA51_9AGAR</name>
<gene>
    <name evidence="2" type="ORF">BD626DRAFT_537861</name>
</gene>
<accession>A0A550CA51</accession>
<evidence type="ECO:0000256" key="1">
    <source>
        <dbReference type="SAM" id="MobiDB-lite"/>
    </source>
</evidence>
<evidence type="ECO:0000313" key="3">
    <source>
        <dbReference type="Proteomes" id="UP000320762"/>
    </source>
</evidence>
<feature type="region of interest" description="Disordered" evidence="1">
    <location>
        <begin position="357"/>
        <end position="376"/>
    </location>
</feature>
<feature type="region of interest" description="Disordered" evidence="1">
    <location>
        <begin position="1"/>
        <end position="59"/>
    </location>
</feature>
<dbReference type="Proteomes" id="UP000320762">
    <property type="component" value="Unassembled WGS sequence"/>
</dbReference>
<dbReference type="EMBL" id="VDMD01000015">
    <property type="protein sequence ID" value="TRM61675.1"/>
    <property type="molecule type" value="Genomic_DNA"/>
</dbReference>
<protein>
    <submittedName>
        <fullName evidence="2">Uncharacterized protein</fullName>
    </submittedName>
</protein>
<proteinExistence type="predicted"/>
<dbReference type="AlphaFoldDB" id="A0A550CA51"/>
<dbReference type="OrthoDB" id="3050604at2759"/>
<sequence>MSSMLSPPDDLGGSGASQQQDPVRAWLQQRISDAAPAAPGGNEDGDPESPPEPGVEMSQFDTPEEFNANVQRMRDAEAASGVLSRDAILPLSLKPVYPMIRQRLQTMFNLDQVAMAHVDELAEASSLQEMNLINGAALFKIEQSIRETESLAARRKEWVFTEALKEQASMVARVALLSDSIEAYRGSNFEDIIFLPMDEDQPNVKIVKKHIGTALTLFRSTIKTKLSACLDRNNKASENIADVCAAICSPVNVQPTLAMLIRFAFIRWHARQYKDHEYVSGAGFWPKVDHTLRTWAVTFKTKLELDRAFTELYNEDKQKFDGPEKSSVHVQAPHQIPEWVAQIHNAVKAVHNTVSLDDDPAAYQGRKRKRADEPSD</sequence>
<reference evidence="2 3" key="1">
    <citation type="journal article" date="2019" name="New Phytol.">
        <title>Comparative genomics reveals unique wood-decay strategies and fruiting body development in the Schizophyllaceae.</title>
        <authorList>
            <person name="Almasi E."/>
            <person name="Sahu N."/>
            <person name="Krizsan K."/>
            <person name="Balint B."/>
            <person name="Kovacs G.M."/>
            <person name="Kiss B."/>
            <person name="Cseklye J."/>
            <person name="Drula E."/>
            <person name="Henrissat B."/>
            <person name="Nagy I."/>
            <person name="Chovatia M."/>
            <person name="Adam C."/>
            <person name="LaButti K."/>
            <person name="Lipzen A."/>
            <person name="Riley R."/>
            <person name="Grigoriev I.V."/>
            <person name="Nagy L.G."/>
        </authorList>
    </citation>
    <scope>NUCLEOTIDE SEQUENCE [LARGE SCALE GENOMIC DNA]</scope>
    <source>
        <strain evidence="2 3">NL-1724</strain>
    </source>
</reference>
<comment type="caution">
    <text evidence="2">The sequence shown here is derived from an EMBL/GenBank/DDBJ whole genome shotgun (WGS) entry which is preliminary data.</text>
</comment>